<keyword evidence="11" id="KW-1185">Reference proteome</keyword>
<dbReference type="Gene3D" id="1.10.3720.10">
    <property type="entry name" value="MetI-like"/>
    <property type="match status" value="1"/>
</dbReference>
<sequence length="292" mass="31760">MTNLNKDTWSKKLKQRLRKNKVFHALFFISTSIGLIVLAMLLYRVLSQGMDTLSFDFVKNFPAPYPERAGIFAGLIGSLYLMGIVAVFSIVVGISTAIYLEEYAPKGKMTSFIQSNIQNLAGVPSVVFGLLGLTIFVYVMGFDYSLLSGGLTMSLLVLPIIVVAAQEAIRSVPKELREASAGMGATKWQTILRVILPAALPGMITGSILALSRAIGETAPLLVVGATAAIYTLPDSVFGSYTVMPIQIYSWISRPGDEWPLLAAAGIIVLLVVLLLMNAVAVYIRNKFQQRY</sequence>
<name>A0A6G1X6U3_9BACI</name>
<comment type="caution">
    <text evidence="10">The sequence shown here is derived from an EMBL/GenBank/DDBJ whole genome shotgun (WGS) entry which is preliminary data.</text>
</comment>
<feature type="transmembrane region" description="Helical" evidence="8">
    <location>
        <begin position="71"/>
        <end position="100"/>
    </location>
</feature>
<comment type="similarity">
    <text evidence="2 8">Belongs to the binding-protein-dependent transport system permease family. CysTW subfamily.</text>
</comment>
<dbReference type="RefSeq" id="WP_153728500.1">
    <property type="nucleotide sequence ID" value="NZ_WJNH01000005.1"/>
</dbReference>
<dbReference type="AlphaFoldDB" id="A0A6G1X6U3"/>
<evidence type="ECO:0000313" key="10">
    <source>
        <dbReference type="EMBL" id="MRG86600.1"/>
    </source>
</evidence>
<dbReference type="OrthoDB" id="9807065at2"/>
<reference evidence="10 11" key="1">
    <citation type="submission" date="2019-11" db="EMBL/GenBank/DDBJ databases">
        <authorList>
            <person name="Li J."/>
        </authorList>
    </citation>
    <scope>NUCLEOTIDE SEQUENCE [LARGE SCALE GENOMIC DNA]</scope>
    <source>
        <strain evidence="10 11">J4</strain>
    </source>
</reference>
<evidence type="ECO:0000256" key="6">
    <source>
        <dbReference type="ARBA" id="ARBA00022989"/>
    </source>
</evidence>
<dbReference type="InterPro" id="IPR005672">
    <property type="entry name" value="Phosphate_PstA"/>
</dbReference>
<dbReference type="PANTHER" id="PTHR43470:SF5">
    <property type="entry name" value="PHOSPHATE TRANSPORT SYSTEM PERMEASE PROTEIN PSTA"/>
    <property type="match status" value="1"/>
</dbReference>
<evidence type="ECO:0000256" key="1">
    <source>
        <dbReference type="ARBA" id="ARBA00004651"/>
    </source>
</evidence>
<evidence type="ECO:0000256" key="8">
    <source>
        <dbReference type="RuleBase" id="RU363043"/>
    </source>
</evidence>
<evidence type="ECO:0000259" key="9">
    <source>
        <dbReference type="PROSITE" id="PS50928"/>
    </source>
</evidence>
<dbReference type="InterPro" id="IPR035906">
    <property type="entry name" value="MetI-like_sf"/>
</dbReference>
<proteinExistence type="inferred from homology"/>
<evidence type="ECO:0000256" key="4">
    <source>
        <dbReference type="ARBA" id="ARBA00022475"/>
    </source>
</evidence>
<feature type="transmembrane region" description="Helical" evidence="8">
    <location>
        <begin position="120"/>
        <end position="140"/>
    </location>
</feature>
<feature type="domain" description="ABC transmembrane type-1" evidence="9">
    <location>
        <begin position="75"/>
        <end position="280"/>
    </location>
</feature>
<dbReference type="GO" id="GO:0005886">
    <property type="term" value="C:plasma membrane"/>
    <property type="evidence" value="ECO:0007669"/>
    <property type="project" value="UniProtKB-SubCell"/>
</dbReference>
<keyword evidence="3" id="KW-0813">Transport</keyword>
<dbReference type="EMBL" id="WJNH01000005">
    <property type="protein sequence ID" value="MRG86600.1"/>
    <property type="molecule type" value="Genomic_DNA"/>
</dbReference>
<dbReference type="Proteomes" id="UP000480185">
    <property type="component" value="Unassembled WGS sequence"/>
</dbReference>
<keyword evidence="4 8" id="KW-1003">Cell membrane</keyword>
<organism evidence="10 11">
    <name type="scientific">Salinibacillus xinjiangensis</name>
    <dbReference type="NCBI Taxonomy" id="1229268"/>
    <lineage>
        <taxon>Bacteria</taxon>
        <taxon>Bacillati</taxon>
        <taxon>Bacillota</taxon>
        <taxon>Bacilli</taxon>
        <taxon>Bacillales</taxon>
        <taxon>Bacillaceae</taxon>
        <taxon>Salinibacillus</taxon>
    </lineage>
</organism>
<gene>
    <name evidence="10" type="primary">pstA</name>
    <name evidence="10" type="ORF">GH754_09680</name>
</gene>
<keyword evidence="7 8" id="KW-0472">Membrane</keyword>
<protein>
    <recommendedName>
        <fullName evidence="8">Phosphate transport system permease protein PstA</fullName>
    </recommendedName>
</protein>
<dbReference type="InterPro" id="IPR000515">
    <property type="entry name" value="MetI-like"/>
</dbReference>
<keyword evidence="6 8" id="KW-1133">Transmembrane helix</keyword>
<comment type="subcellular location">
    <subcellularLocation>
        <location evidence="1 8">Cell membrane</location>
        <topology evidence="1 8">Multi-pass membrane protein</topology>
    </subcellularLocation>
</comment>
<dbReference type="CDD" id="cd06261">
    <property type="entry name" value="TM_PBP2"/>
    <property type="match status" value="1"/>
</dbReference>
<dbReference type="GO" id="GO:0005315">
    <property type="term" value="F:phosphate transmembrane transporter activity"/>
    <property type="evidence" value="ECO:0007669"/>
    <property type="project" value="InterPro"/>
</dbReference>
<feature type="transmembrane region" description="Helical" evidence="8">
    <location>
        <begin position="190"/>
        <end position="211"/>
    </location>
</feature>
<dbReference type="Pfam" id="PF00528">
    <property type="entry name" value="BPD_transp_1"/>
    <property type="match status" value="1"/>
</dbReference>
<dbReference type="SUPFAM" id="SSF161098">
    <property type="entry name" value="MetI-like"/>
    <property type="match status" value="1"/>
</dbReference>
<evidence type="ECO:0000313" key="11">
    <source>
        <dbReference type="Proteomes" id="UP000480185"/>
    </source>
</evidence>
<dbReference type="GO" id="GO:0035435">
    <property type="term" value="P:phosphate ion transmembrane transport"/>
    <property type="evidence" value="ECO:0007669"/>
    <property type="project" value="InterPro"/>
</dbReference>
<feature type="transmembrane region" description="Helical" evidence="8">
    <location>
        <begin position="259"/>
        <end position="284"/>
    </location>
</feature>
<feature type="transmembrane region" description="Helical" evidence="8">
    <location>
        <begin position="21"/>
        <end position="43"/>
    </location>
</feature>
<evidence type="ECO:0000256" key="7">
    <source>
        <dbReference type="ARBA" id="ARBA00023136"/>
    </source>
</evidence>
<evidence type="ECO:0000256" key="5">
    <source>
        <dbReference type="ARBA" id="ARBA00022692"/>
    </source>
</evidence>
<dbReference type="PANTHER" id="PTHR43470">
    <property type="entry name" value="PHOSPHATE TRANSPORT SYSTEM PERMEASE PROTEIN PSTA-RELATED"/>
    <property type="match status" value="1"/>
</dbReference>
<evidence type="ECO:0000256" key="3">
    <source>
        <dbReference type="ARBA" id="ARBA00022448"/>
    </source>
</evidence>
<dbReference type="NCBIfam" id="TIGR00974">
    <property type="entry name" value="3a0107s02c"/>
    <property type="match status" value="1"/>
</dbReference>
<accession>A0A6G1X6U3</accession>
<keyword evidence="5 8" id="KW-0812">Transmembrane</keyword>
<dbReference type="PROSITE" id="PS50928">
    <property type="entry name" value="ABC_TM1"/>
    <property type="match status" value="1"/>
</dbReference>
<evidence type="ECO:0000256" key="2">
    <source>
        <dbReference type="ARBA" id="ARBA00007069"/>
    </source>
</evidence>
<comment type="caution">
    <text evidence="8">Lacks conserved residue(s) required for the propagation of feature annotation.</text>
</comment>